<comment type="caution">
    <text evidence="2">The sequence shown here is derived from an EMBL/GenBank/DDBJ whole genome shotgun (WGS) entry which is preliminary data.</text>
</comment>
<evidence type="ECO:0000313" key="2">
    <source>
        <dbReference type="EMBL" id="CAF1097855.1"/>
    </source>
</evidence>
<feature type="chain" id="PRO_5032607150" evidence="1">
    <location>
        <begin position="19"/>
        <end position="269"/>
    </location>
</feature>
<feature type="signal peptide" evidence="1">
    <location>
        <begin position="1"/>
        <end position="18"/>
    </location>
</feature>
<sequence>MYAIFLFIIFGLTSSTSCVNQTTGPYYDLILNLQQEIQNNVIQQIIDQFFNFVIQALNIERFNFIHLLDTIHSFLPQLGEALLYQIRNLIALVLSSSALNGSYTRVGEEIDNLLDTFQEQIINFLFNSLHLIFPSELESRDFLTLFHSFGINIENILDSLKPKILEAIHQISLALNISNERNNLVDYIVFTFGLGQVWSIIQSLGNQVVIQFTNISAQLLFAGQQIWNSAQDIFNQLKDDLTNHAGDAVNIVAQAIASLNQILIIGNGK</sequence>
<gene>
    <name evidence="2" type="ORF">OXX778_LOCUS20997</name>
</gene>
<dbReference type="EMBL" id="CAJNOC010007384">
    <property type="protein sequence ID" value="CAF1097855.1"/>
    <property type="molecule type" value="Genomic_DNA"/>
</dbReference>
<protein>
    <submittedName>
        <fullName evidence="2">Uncharacterized protein</fullName>
    </submittedName>
</protein>
<dbReference type="AlphaFoldDB" id="A0A814NVD0"/>
<proteinExistence type="predicted"/>
<reference evidence="2" key="1">
    <citation type="submission" date="2021-02" db="EMBL/GenBank/DDBJ databases">
        <authorList>
            <person name="Nowell W R."/>
        </authorList>
    </citation>
    <scope>NUCLEOTIDE SEQUENCE</scope>
    <source>
        <strain evidence="2">Ploen Becks lab</strain>
    </source>
</reference>
<evidence type="ECO:0000256" key="1">
    <source>
        <dbReference type="SAM" id="SignalP"/>
    </source>
</evidence>
<evidence type="ECO:0000313" key="3">
    <source>
        <dbReference type="Proteomes" id="UP000663879"/>
    </source>
</evidence>
<organism evidence="2 3">
    <name type="scientific">Brachionus calyciflorus</name>
    <dbReference type="NCBI Taxonomy" id="104777"/>
    <lineage>
        <taxon>Eukaryota</taxon>
        <taxon>Metazoa</taxon>
        <taxon>Spiralia</taxon>
        <taxon>Gnathifera</taxon>
        <taxon>Rotifera</taxon>
        <taxon>Eurotatoria</taxon>
        <taxon>Monogononta</taxon>
        <taxon>Pseudotrocha</taxon>
        <taxon>Ploima</taxon>
        <taxon>Brachionidae</taxon>
        <taxon>Brachionus</taxon>
    </lineage>
</organism>
<name>A0A814NVD0_9BILA</name>
<dbReference type="OrthoDB" id="10396648at2759"/>
<keyword evidence="1" id="KW-0732">Signal</keyword>
<keyword evidence="3" id="KW-1185">Reference proteome</keyword>
<dbReference type="Proteomes" id="UP000663879">
    <property type="component" value="Unassembled WGS sequence"/>
</dbReference>
<accession>A0A814NVD0</accession>